<comment type="similarity">
    <text evidence="3 11 12">Belongs to the iron-sulfur dependent L-serine dehydratase family.</text>
</comment>
<dbReference type="Gene3D" id="3.30.70.260">
    <property type="match status" value="1"/>
</dbReference>
<evidence type="ECO:0000256" key="10">
    <source>
        <dbReference type="ARBA" id="ARBA00049406"/>
    </source>
</evidence>
<evidence type="ECO:0000256" key="2">
    <source>
        <dbReference type="ARBA" id="ARBA00004742"/>
    </source>
</evidence>
<organism evidence="14 15">
    <name type="scientific">Cohnella suwonensis</name>
    <dbReference type="NCBI Taxonomy" id="696072"/>
    <lineage>
        <taxon>Bacteria</taxon>
        <taxon>Bacillati</taxon>
        <taxon>Bacillota</taxon>
        <taxon>Bacilli</taxon>
        <taxon>Bacillales</taxon>
        <taxon>Paenibacillaceae</taxon>
        <taxon>Cohnella</taxon>
    </lineage>
</organism>
<keyword evidence="4 11" id="KW-0312">Gluconeogenesis</keyword>
<keyword evidence="6 11" id="KW-0479">Metal-binding</keyword>
<keyword evidence="5 11" id="KW-0004">4Fe-4S</keyword>
<sequence>MRFKDVFSIIGPSMIGPSSSHTAGAVRLGRTARQALGTAPFEADIHLYGSFADTYRGHGTDLALVAGLLDFDTDDARIRNALVVATEAGVTVRFHPERPPVAHPNTATIALRRGEEGIRVTGRSIGGGNIEIVGIDRFDVKFTANYPTLLVFHGDRAGMIAEVTDVLMRAQVNISHMEVDRESRNGEALTVIECDQPIPSAELNRIGRLPNVSKVRVINLSETSSYADTEASPGGVDRQP</sequence>
<evidence type="ECO:0000256" key="9">
    <source>
        <dbReference type="ARBA" id="ARBA00023239"/>
    </source>
</evidence>
<feature type="domain" description="ACT" evidence="13">
    <location>
        <begin position="148"/>
        <end position="220"/>
    </location>
</feature>
<evidence type="ECO:0000256" key="6">
    <source>
        <dbReference type="ARBA" id="ARBA00022723"/>
    </source>
</evidence>
<evidence type="ECO:0000256" key="8">
    <source>
        <dbReference type="ARBA" id="ARBA00023014"/>
    </source>
</evidence>
<dbReference type="SUPFAM" id="SSF55021">
    <property type="entry name" value="ACT-like"/>
    <property type="match status" value="1"/>
</dbReference>
<evidence type="ECO:0000256" key="1">
    <source>
        <dbReference type="ARBA" id="ARBA00001966"/>
    </source>
</evidence>
<reference evidence="15" key="1">
    <citation type="journal article" date="2019" name="Int. J. Syst. Evol. Microbiol.">
        <title>The Global Catalogue of Microorganisms (GCM) 10K type strain sequencing project: providing services to taxonomists for standard genome sequencing and annotation.</title>
        <authorList>
            <consortium name="The Broad Institute Genomics Platform"/>
            <consortium name="The Broad Institute Genome Sequencing Center for Infectious Disease"/>
            <person name="Wu L."/>
            <person name="Ma J."/>
        </authorList>
    </citation>
    <scope>NUCLEOTIDE SEQUENCE [LARGE SCALE GENOMIC DNA]</scope>
    <source>
        <strain evidence="15">CCUG 57113</strain>
    </source>
</reference>
<evidence type="ECO:0000256" key="3">
    <source>
        <dbReference type="ARBA" id="ARBA00008636"/>
    </source>
</evidence>
<dbReference type="Pfam" id="PF03315">
    <property type="entry name" value="SDH_beta"/>
    <property type="match status" value="1"/>
</dbReference>
<dbReference type="InterPro" id="IPR029009">
    <property type="entry name" value="ASB_dom_sf"/>
</dbReference>
<dbReference type="InterPro" id="IPR005131">
    <property type="entry name" value="Ser_deHydtase_bsu"/>
</dbReference>
<evidence type="ECO:0000256" key="12">
    <source>
        <dbReference type="RuleBase" id="RU366059"/>
    </source>
</evidence>
<dbReference type="PIRSF" id="PIRSF036692">
    <property type="entry name" value="SDH_B"/>
    <property type="match status" value="1"/>
</dbReference>
<proteinExistence type="inferred from homology"/>
<dbReference type="InterPro" id="IPR004643">
    <property type="entry name" value="Fe-S_L-Ser_bsu"/>
</dbReference>
<evidence type="ECO:0000256" key="11">
    <source>
        <dbReference type="PIRNR" id="PIRNR036692"/>
    </source>
</evidence>
<dbReference type="SUPFAM" id="SSF143548">
    <property type="entry name" value="Serine metabolism enzymes domain"/>
    <property type="match status" value="1"/>
</dbReference>
<protein>
    <recommendedName>
        <fullName evidence="11">L-serine deaminase</fullName>
    </recommendedName>
</protein>
<keyword evidence="9 11" id="KW-0456">Lyase</keyword>
<dbReference type="PANTHER" id="PTHR30182:SF12">
    <property type="entry name" value="L-SERINE DEHYDRATASE, BETA CHAIN-RELATED"/>
    <property type="match status" value="1"/>
</dbReference>
<comment type="caution">
    <text evidence="14">The sequence shown here is derived from an EMBL/GenBank/DDBJ whole genome shotgun (WGS) entry which is preliminary data.</text>
</comment>
<evidence type="ECO:0000313" key="15">
    <source>
        <dbReference type="Proteomes" id="UP001596105"/>
    </source>
</evidence>
<comment type="catalytic activity">
    <reaction evidence="10 11 12">
        <text>L-serine = pyruvate + NH4(+)</text>
        <dbReference type="Rhea" id="RHEA:19169"/>
        <dbReference type="ChEBI" id="CHEBI:15361"/>
        <dbReference type="ChEBI" id="CHEBI:28938"/>
        <dbReference type="ChEBI" id="CHEBI:33384"/>
        <dbReference type="EC" id="4.3.1.17"/>
    </reaction>
</comment>
<keyword evidence="15" id="KW-1185">Reference proteome</keyword>
<dbReference type="NCBIfam" id="TIGR00719">
    <property type="entry name" value="sda_beta"/>
    <property type="match status" value="1"/>
</dbReference>
<comment type="pathway">
    <text evidence="2 11">Carbohydrate biosynthesis; gluconeogenesis.</text>
</comment>
<keyword evidence="8 11" id="KW-0411">Iron-sulfur</keyword>
<evidence type="ECO:0000259" key="13">
    <source>
        <dbReference type="PROSITE" id="PS51671"/>
    </source>
</evidence>
<dbReference type="PROSITE" id="PS51671">
    <property type="entry name" value="ACT"/>
    <property type="match status" value="1"/>
</dbReference>
<dbReference type="RefSeq" id="WP_209742665.1">
    <property type="nucleotide sequence ID" value="NZ_JBHSMH010000005.1"/>
</dbReference>
<dbReference type="InterPro" id="IPR045865">
    <property type="entry name" value="ACT-like_dom_sf"/>
</dbReference>
<accession>A0ABW0LP51</accession>
<name>A0ABW0LP51_9BACL</name>
<evidence type="ECO:0000256" key="7">
    <source>
        <dbReference type="ARBA" id="ARBA00023004"/>
    </source>
</evidence>
<evidence type="ECO:0000256" key="5">
    <source>
        <dbReference type="ARBA" id="ARBA00022485"/>
    </source>
</evidence>
<dbReference type="InterPro" id="IPR002912">
    <property type="entry name" value="ACT_dom"/>
</dbReference>
<dbReference type="Pfam" id="PF01842">
    <property type="entry name" value="ACT"/>
    <property type="match status" value="1"/>
</dbReference>
<evidence type="ECO:0000313" key="14">
    <source>
        <dbReference type="EMBL" id="MFC5467509.1"/>
    </source>
</evidence>
<dbReference type="Gene3D" id="3.30.1330.90">
    <property type="entry name" value="D-3-phosphoglycerate dehydrogenase, domain 3"/>
    <property type="match status" value="1"/>
</dbReference>
<dbReference type="Proteomes" id="UP001596105">
    <property type="component" value="Unassembled WGS sequence"/>
</dbReference>
<dbReference type="EMBL" id="JBHSMH010000005">
    <property type="protein sequence ID" value="MFC5467509.1"/>
    <property type="molecule type" value="Genomic_DNA"/>
</dbReference>
<dbReference type="InterPro" id="IPR051318">
    <property type="entry name" value="Fe-S_L-Ser"/>
</dbReference>
<dbReference type="CDD" id="cd04903">
    <property type="entry name" value="ACT_LSD"/>
    <property type="match status" value="1"/>
</dbReference>
<dbReference type="GO" id="GO:0003941">
    <property type="term" value="F:L-serine ammonia-lyase activity"/>
    <property type="evidence" value="ECO:0007669"/>
    <property type="project" value="UniProtKB-EC"/>
</dbReference>
<gene>
    <name evidence="14" type="primary">sdaAB</name>
    <name evidence="14" type="ORF">ACFPPD_02185</name>
</gene>
<dbReference type="PANTHER" id="PTHR30182">
    <property type="entry name" value="L-SERINE DEHYDRATASE"/>
    <property type="match status" value="1"/>
</dbReference>
<evidence type="ECO:0000256" key="4">
    <source>
        <dbReference type="ARBA" id="ARBA00022432"/>
    </source>
</evidence>
<keyword evidence="7 11" id="KW-0408">Iron</keyword>
<comment type="cofactor">
    <cofactor evidence="1 12">
        <name>[4Fe-4S] cluster</name>
        <dbReference type="ChEBI" id="CHEBI:49883"/>
    </cofactor>
</comment>